<feature type="domain" description="ABC3 transporter permease C-terminal" evidence="7">
    <location>
        <begin position="646"/>
        <end position="762"/>
    </location>
</feature>
<feature type="transmembrane region" description="Helical" evidence="6">
    <location>
        <begin position="638"/>
        <end position="658"/>
    </location>
</feature>
<evidence type="ECO:0000256" key="3">
    <source>
        <dbReference type="ARBA" id="ARBA00022692"/>
    </source>
</evidence>
<keyword evidence="9" id="KW-1185">Reference proteome</keyword>
<accession>A0A7S7M9B9</accession>
<reference evidence="8 9" key="1">
    <citation type="submission" date="2020-10" db="EMBL/GenBank/DDBJ databases">
        <title>Olsenella immobilis sp.nov., isolated from the mud in a fermentation cellar used for the production of Chinese strong-flavoured liquor.</title>
        <authorList>
            <person name="Lu L."/>
        </authorList>
    </citation>
    <scope>NUCLEOTIDE SEQUENCE [LARGE SCALE GENOMIC DNA]</scope>
    <source>
        <strain evidence="8 9">LZLJ-2</strain>
    </source>
</reference>
<organism evidence="8 9">
    <name type="scientific">Thermophilibacter immobilis</name>
    <dbReference type="NCBI Taxonomy" id="2779519"/>
    <lineage>
        <taxon>Bacteria</taxon>
        <taxon>Bacillati</taxon>
        <taxon>Actinomycetota</taxon>
        <taxon>Coriobacteriia</taxon>
        <taxon>Coriobacteriales</taxon>
        <taxon>Atopobiaceae</taxon>
        <taxon>Thermophilibacter</taxon>
    </lineage>
</organism>
<dbReference type="KEGG" id="tio:INP52_02635"/>
<dbReference type="InterPro" id="IPR038766">
    <property type="entry name" value="Membrane_comp_ABC_pdt"/>
</dbReference>
<keyword evidence="5 6" id="KW-0472">Membrane</keyword>
<dbReference type="PANTHER" id="PTHR30287:SF2">
    <property type="entry name" value="BLL1001 PROTEIN"/>
    <property type="match status" value="1"/>
</dbReference>
<dbReference type="InterPro" id="IPR003838">
    <property type="entry name" value="ABC3_permease_C"/>
</dbReference>
<feature type="transmembrane region" description="Helical" evidence="6">
    <location>
        <begin position="314"/>
        <end position="337"/>
    </location>
</feature>
<evidence type="ECO:0000259" key="7">
    <source>
        <dbReference type="Pfam" id="PF02687"/>
    </source>
</evidence>
<keyword evidence="4 6" id="KW-1133">Transmembrane helix</keyword>
<sequence length="771" mass="81796">MQAILLRHALRELRAHAARYVSLPALTILATYLVVSILAAAQSVIATTTGAAARNALEDGQFTLARTLTDEERDELVDAGVSVEAEPSLDFTVRNAAGTDATLRLLANRTDIDRVDVAAGRAAQGADEALVERRYAEVNGINAGDTLELGGRTLTVVGIGISPDYELCVREPSDAYAEASAFGTIFVTSQTYDELRDAGAASTAETLTYAYRFDASEATLPARDQVTTNADLRVWLRDHVGAALSGFMTAQDNPRVLAAADDVSINVRVSLFAGVIVFALVAYAVSVFVAHTVESERRSIGTLRALGVSSAQLVVAYALLATLMCLAGGIIGTALGYSGPGMSMTTDSTTGYYSVPNLQTAYVPWVVAHGLAMPPAIALVVNVIALRRLLSPPVLALLGDGPARAGEGSSRRRAPRGRADRIERAGFFRAFQLAQLSRDRRGVLAVLGGLFVSLLVLVLSLDCLVLASSAKTITADTITYERMYLLSDSSAKLPDDAEPAFVRGFTTTVDGYSMDVSVIGIEDANPYFPAVDDLHADEVNVGSITAQKLGLAPGDDFYLTDAATGSSYRLTVRDVVDYDSGLVCFMGAAGMRELFGMPAGYANVAYAAHPLDLDADAVFSTTTRDNLLSAVDAVSEQMGPMVATLMSASVAIALVVLYQMTKVMVDRSSQGIALMRVFGYRAREVRRLYLNGSLALVALTTPVLIVAAKAVIDAAYPSFIANVVIPFNVAWPAWLYAVVYAGVLVAYLLVRTLLVRHVNSVSPREVLGADA</sequence>
<dbReference type="RefSeq" id="WP_194372179.1">
    <property type="nucleotide sequence ID" value="NZ_CP063767.1"/>
</dbReference>
<dbReference type="AlphaFoldDB" id="A0A7S7M9B9"/>
<comment type="subcellular location">
    <subcellularLocation>
        <location evidence="1">Cell membrane</location>
        <topology evidence="1">Multi-pass membrane protein</topology>
    </subcellularLocation>
</comment>
<evidence type="ECO:0000256" key="6">
    <source>
        <dbReference type="SAM" id="Phobius"/>
    </source>
</evidence>
<feature type="transmembrane region" description="Helical" evidence="6">
    <location>
        <begin position="688"/>
        <end position="711"/>
    </location>
</feature>
<name>A0A7S7M9B9_9ACTN</name>
<dbReference type="Proteomes" id="UP000593735">
    <property type="component" value="Chromosome"/>
</dbReference>
<feature type="domain" description="ABC3 transporter permease C-terminal" evidence="7">
    <location>
        <begin position="272"/>
        <end position="391"/>
    </location>
</feature>
<evidence type="ECO:0000256" key="2">
    <source>
        <dbReference type="ARBA" id="ARBA00022475"/>
    </source>
</evidence>
<feature type="transmembrane region" description="Helical" evidence="6">
    <location>
        <begin position="20"/>
        <end position="41"/>
    </location>
</feature>
<dbReference type="EMBL" id="CP063767">
    <property type="protein sequence ID" value="QOY61119.1"/>
    <property type="molecule type" value="Genomic_DNA"/>
</dbReference>
<evidence type="ECO:0000256" key="4">
    <source>
        <dbReference type="ARBA" id="ARBA00022989"/>
    </source>
</evidence>
<feature type="transmembrane region" description="Helical" evidence="6">
    <location>
        <begin position="362"/>
        <end position="385"/>
    </location>
</feature>
<dbReference type="PANTHER" id="PTHR30287">
    <property type="entry name" value="MEMBRANE COMPONENT OF PREDICTED ABC SUPERFAMILY METABOLITE UPTAKE TRANSPORTER"/>
    <property type="match status" value="1"/>
</dbReference>
<evidence type="ECO:0000256" key="5">
    <source>
        <dbReference type="ARBA" id="ARBA00023136"/>
    </source>
</evidence>
<feature type="transmembrane region" description="Helical" evidence="6">
    <location>
        <begin position="271"/>
        <end position="293"/>
    </location>
</feature>
<dbReference type="GO" id="GO:0005886">
    <property type="term" value="C:plasma membrane"/>
    <property type="evidence" value="ECO:0007669"/>
    <property type="project" value="UniProtKB-SubCell"/>
</dbReference>
<proteinExistence type="predicted"/>
<evidence type="ECO:0000256" key="1">
    <source>
        <dbReference type="ARBA" id="ARBA00004651"/>
    </source>
</evidence>
<gene>
    <name evidence="8" type="ORF">INP52_02635</name>
</gene>
<evidence type="ECO:0000313" key="9">
    <source>
        <dbReference type="Proteomes" id="UP000593735"/>
    </source>
</evidence>
<protein>
    <recommendedName>
        <fullName evidence="7">ABC3 transporter permease C-terminal domain-containing protein</fullName>
    </recommendedName>
</protein>
<feature type="transmembrane region" description="Helical" evidence="6">
    <location>
        <begin position="442"/>
        <end position="461"/>
    </location>
</feature>
<keyword evidence="3 6" id="KW-0812">Transmembrane</keyword>
<feature type="transmembrane region" description="Helical" evidence="6">
    <location>
        <begin position="731"/>
        <end position="750"/>
    </location>
</feature>
<keyword evidence="2" id="KW-1003">Cell membrane</keyword>
<evidence type="ECO:0000313" key="8">
    <source>
        <dbReference type="EMBL" id="QOY61119.1"/>
    </source>
</evidence>
<dbReference type="Pfam" id="PF02687">
    <property type="entry name" value="FtsX"/>
    <property type="match status" value="2"/>
</dbReference>